<reference evidence="3 4" key="1">
    <citation type="submission" date="2019-08" db="EMBL/GenBank/DDBJ databases">
        <title>Draft genome sequences of two oriental melons (Cucumis melo L. var makuwa).</title>
        <authorList>
            <person name="Kwon S.-Y."/>
        </authorList>
    </citation>
    <scope>NUCLEOTIDE SEQUENCE [LARGE SCALE GENOMIC DNA]</scope>
    <source>
        <strain evidence="4">cv. Chang Bougi</strain>
        <tissue evidence="3">Leaf</tissue>
    </source>
</reference>
<keyword evidence="2" id="KW-1133">Transmembrane helix</keyword>
<proteinExistence type="predicted"/>
<organism evidence="3 4">
    <name type="scientific">Cucumis melo var. makuwa</name>
    <name type="common">Oriental melon</name>
    <dbReference type="NCBI Taxonomy" id="1194695"/>
    <lineage>
        <taxon>Eukaryota</taxon>
        <taxon>Viridiplantae</taxon>
        <taxon>Streptophyta</taxon>
        <taxon>Embryophyta</taxon>
        <taxon>Tracheophyta</taxon>
        <taxon>Spermatophyta</taxon>
        <taxon>Magnoliopsida</taxon>
        <taxon>eudicotyledons</taxon>
        <taxon>Gunneridae</taxon>
        <taxon>Pentapetalae</taxon>
        <taxon>rosids</taxon>
        <taxon>fabids</taxon>
        <taxon>Cucurbitales</taxon>
        <taxon>Cucurbitaceae</taxon>
        <taxon>Benincaseae</taxon>
        <taxon>Cucumis</taxon>
    </lineage>
</organism>
<evidence type="ECO:0000256" key="2">
    <source>
        <dbReference type="SAM" id="Phobius"/>
    </source>
</evidence>
<gene>
    <name evidence="3" type="ORF">E5676_scaffold208G001630</name>
</gene>
<feature type="transmembrane region" description="Helical" evidence="2">
    <location>
        <begin position="149"/>
        <end position="169"/>
    </location>
</feature>
<dbReference type="EMBL" id="SSTD01001237">
    <property type="protein sequence ID" value="TYK29899.1"/>
    <property type="molecule type" value="Genomic_DNA"/>
</dbReference>
<comment type="caution">
    <text evidence="3">The sequence shown here is derived from an EMBL/GenBank/DDBJ whole genome shotgun (WGS) entry which is preliminary data.</text>
</comment>
<feature type="transmembrane region" description="Helical" evidence="2">
    <location>
        <begin position="175"/>
        <end position="198"/>
    </location>
</feature>
<evidence type="ECO:0000256" key="1">
    <source>
        <dbReference type="SAM" id="MobiDB-lite"/>
    </source>
</evidence>
<evidence type="ECO:0000313" key="3">
    <source>
        <dbReference type="EMBL" id="TYK29899.1"/>
    </source>
</evidence>
<keyword evidence="2" id="KW-0812">Transmembrane</keyword>
<keyword evidence="2" id="KW-0472">Membrane</keyword>
<evidence type="ECO:0000313" key="4">
    <source>
        <dbReference type="Proteomes" id="UP000321947"/>
    </source>
</evidence>
<feature type="region of interest" description="Disordered" evidence="1">
    <location>
        <begin position="1"/>
        <end position="21"/>
    </location>
</feature>
<accession>A0A5D3E2A6</accession>
<dbReference type="AlphaFoldDB" id="A0A5D3E2A6"/>
<name>A0A5D3E2A6_CUCMM</name>
<dbReference type="Proteomes" id="UP000321947">
    <property type="component" value="Unassembled WGS sequence"/>
</dbReference>
<protein>
    <submittedName>
        <fullName evidence="3">Ty3-gypsy retrotransposon protein</fullName>
    </submittedName>
</protein>
<sequence length="224" mass="24846">MPPSARFLLHPTDRTSSTKNISGSRLRPSFFWVPHVRPAIGRLYLGCAASAVVHLASTRLPSQVDFPSQSLDPPSHLSRVHSCRVPVSLGASEVLLEFRSVAASVDSFGRKLEQDFSYIPGKGFLTTGPRIEGGNVVVHMGLYVNRHRCLDVLCIVVMLVGYVVSWNSMSMDYKVLRLCCGVMVSFIYGVMYLTDILIRASFGITKLMCAFYEATRLFMYGTPE</sequence>